<feature type="compositionally biased region" description="Basic residues" evidence="13">
    <location>
        <begin position="116"/>
        <end position="125"/>
    </location>
</feature>
<name>A0ABQ7QUF5_PLUXY</name>
<dbReference type="SUPFAM" id="SSF81995">
    <property type="entry name" value="beta-sandwich domain of Sec23/24"/>
    <property type="match status" value="1"/>
</dbReference>
<keyword evidence="8 12" id="KW-0406">Ion transport</keyword>
<organism evidence="16 17">
    <name type="scientific">Plutella xylostella</name>
    <name type="common">Diamondback moth</name>
    <name type="synonym">Plutella maculipennis</name>
    <dbReference type="NCBI Taxonomy" id="51655"/>
    <lineage>
        <taxon>Eukaryota</taxon>
        <taxon>Metazoa</taxon>
        <taxon>Ecdysozoa</taxon>
        <taxon>Arthropoda</taxon>
        <taxon>Hexapoda</taxon>
        <taxon>Insecta</taxon>
        <taxon>Pterygota</taxon>
        <taxon>Neoptera</taxon>
        <taxon>Endopterygota</taxon>
        <taxon>Lepidoptera</taxon>
        <taxon>Glossata</taxon>
        <taxon>Ditrysia</taxon>
        <taxon>Yponomeutoidea</taxon>
        <taxon>Plutellidae</taxon>
        <taxon>Plutella</taxon>
    </lineage>
</organism>
<feature type="compositionally biased region" description="Low complexity" evidence="13">
    <location>
        <begin position="133"/>
        <end position="153"/>
    </location>
</feature>
<proteinExistence type="inferred from homology"/>
<reference evidence="16 17" key="1">
    <citation type="submission" date="2021-06" db="EMBL/GenBank/DDBJ databases">
        <title>A haploid diamondback moth (Plutella xylostella L.) genome assembly resolves 31 chromosomes and identifies a diamide resistance mutation.</title>
        <authorList>
            <person name="Ward C.M."/>
            <person name="Perry K.D."/>
            <person name="Baker G."/>
            <person name="Powis K."/>
            <person name="Heckel D.G."/>
            <person name="Baxter S.W."/>
        </authorList>
    </citation>
    <scope>NUCLEOTIDE SEQUENCE [LARGE SCALE GENOMIC DNA]</scope>
    <source>
        <strain evidence="16 17">LV</strain>
        <tissue evidence="16">Single pupa</tissue>
    </source>
</reference>
<dbReference type="PROSITE" id="PS51257">
    <property type="entry name" value="PROKAR_LIPOPROTEIN"/>
    <property type="match status" value="1"/>
</dbReference>
<feature type="transmembrane region" description="Helical" evidence="14">
    <location>
        <begin position="170"/>
        <end position="190"/>
    </location>
</feature>
<evidence type="ECO:0000256" key="9">
    <source>
        <dbReference type="ARBA" id="ARBA00023136"/>
    </source>
</evidence>
<evidence type="ECO:0000256" key="15">
    <source>
        <dbReference type="SAM" id="SignalP"/>
    </source>
</evidence>
<feature type="chain" id="PRO_5045206946" evidence="15">
    <location>
        <begin position="23"/>
        <end position="340"/>
    </location>
</feature>
<keyword evidence="9 14" id="KW-0472">Membrane</keyword>
<evidence type="ECO:0000313" key="17">
    <source>
        <dbReference type="Proteomes" id="UP000823941"/>
    </source>
</evidence>
<keyword evidence="3 12" id="KW-0813">Transport</keyword>
<feature type="signal peptide" evidence="15">
    <location>
        <begin position="1"/>
        <end position="22"/>
    </location>
</feature>
<evidence type="ECO:0000256" key="11">
    <source>
        <dbReference type="ARBA" id="ARBA00023303"/>
    </source>
</evidence>
<sequence length="340" mass="38734">MIKPATDMKQPILILLVTSCLAAALPAPPPPHPAVVTSDVESQALPVHLRKTAFTHPRLWDILPITSLLHEGESPVYDREAEKVERNSVYNMLTHAGFLSRAHERPPILRNPGRWQSKKHQHHHPQPHEHQPPQHQHQPQHQQPLQHHQPQFHAPSPGHYYQEQAHYECLWLVLVALGWYGSAVLIIAAFEAFASNPISFGVETAYLPWSTRMPAVALCEENNLQRVFDVADEFVFMFESKLRIDIWTVDHPADLDDVLLEIAYFRGTLFRTIHYCLKGGLNPLCPVGNYSAYANLVRSSCENSISNCSYNNQPFDCCEYFQSIHTDLGTCYIFNSIQTK</sequence>
<evidence type="ECO:0000256" key="3">
    <source>
        <dbReference type="ARBA" id="ARBA00022448"/>
    </source>
</evidence>
<keyword evidence="15" id="KW-0732">Signal</keyword>
<evidence type="ECO:0000256" key="5">
    <source>
        <dbReference type="ARBA" id="ARBA00022692"/>
    </source>
</evidence>
<comment type="subcellular location">
    <subcellularLocation>
        <location evidence="1">Membrane</location>
        <topology evidence="1">Multi-pass membrane protein</topology>
    </subcellularLocation>
</comment>
<keyword evidence="4 12" id="KW-0894">Sodium channel</keyword>
<gene>
    <name evidence="16" type="ORF">JYU34_005901</name>
</gene>
<protein>
    <submittedName>
        <fullName evidence="16">Uncharacterized protein</fullName>
    </submittedName>
</protein>
<evidence type="ECO:0000256" key="7">
    <source>
        <dbReference type="ARBA" id="ARBA00023053"/>
    </source>
</evidence>
<accession>A0ABQ7QUF5</accession>
<keyword evidence="5 12" id="KW-0812">Transmembrane</keyword>
<dbReference type="EMBL" id="JAHIBW010000008">
    <property type="protein sequence ID" value="KAG7308679.1"/>
    <property type="molecule type" value="Genomic_DNA"/>
</dbReference>
<evidence type="ECO:0000256" key="14">
    <source>
        <dbReference type="SAM" id="Phobius"/>
    </source>
</evidence>
<evidence type="ECO:0000256" key="10">
    <source>
        <dbReference type="ARBA" id="ARBA00023201"/>
    </source>
</evidence>
<evidence type="ECO:0000256" key="6">
    <source>
        <dbReference type="ARBA" id="ARBA00022989"/>
    </source>
</evidence>
<comment type="similarity">
    <text evidence="2 12">Belongs to the amiloride-sensitive sodium channel (TC 1.A.6) family.</text>
</comment>
<evidence type="ECO:0000256" key="12">
    <source>
        <dbReference type="RuleBase" id="RU000679"/>
    </source>
</evidence>
<evidence type="ECO:0000256" key="4">
    <source>
        <dbReference type="ARBA" id="ARBA00022461"/>
    </source>
</evidence>
<keyword evidence="10 12" id="KW-0739">Sodium transport</keyword>
<feature type="region of interest" description="Disordered" evidence="13">
    <location>
        <begin position="109"/>
        <end position="157"/>
    </location>
</feature>
<keyword evidence="17" id="KW-1185">Reference proteome</keyword>
<evidence type="ECO:0000256" key="2">
    <source>
        <dbReference type="ARBA" id="ARBA00007193"/>
    </source>
</evidence>
<dbReference type="Pfam" id="PF00858">
    <property type="entry name" value="ASC"/>
    <property type="match status" value="1"/>
</dbReference>
<comment type="caution">
    <text evidence="16">The sequence shown here is derived from an EMBL/GenBank/DDBJ whole genome shotgun (WGS) entry which is preliminary data.</text>
</comment>
<evidence type="ECO:0000256" key="8">
    <source>
        <dbReference type="ARBA" id="ARBA00023065"/>
    </source>
</evidence>
<keyword evidence="11 12" id="KW-0407">Ion channel</keyword>
<evidence type="ECO:0000313" key="16">
    <source>
        <dbReference type="EMBL" id="KAG7308679.1"/>
    </source>
</evidence>
<keyword evidence="7" id="KW-0915">Sodium</keyword>
<dbReference type="InterPro" id="IPR001873">
    <property type="entry name" value="ENaC"/>
</dbReference>
<dbReference type="Proteomes" id="UP000823941">
    <property type="component" value="Chromosome 8"/>
</dbReference>
<evidence type="ECO:0000256" key="13">
    <source>
        <dbReference type="SAM" id="MobiDB-lite"/>
    </source>
</evidence>
<dbReference type="Gene3D" id="2.60.470.10">
    <property type="entry name" value="Acid-sensing ion channels like domains"/>
    <property type="match status" value="1"/>
</dbReference>
<keyword evidence="6 14" id="KW-1133">Transmembrane helix</keyword>
<evidence type="ECO:0000256" key="1">
    <source>
        <dbReference type="ARBA" id="ARBA00004141"/>
    </source>
</evidence>